<name>A0ABT0D7A6_9HYPH</name>
<dbReference type="EMBL" id="JALKCH010000002">
    <property type="protein sequence ID" value="MCK0195814.1"/>
    <property type="molecule type" value="Genomic_DNA"/>
</dbReference>
<proteinExistence type="predicted"/>
<evidence type="ECO:0000313" key="2">
    <source>
        <dbReference type="Proteomes" id="UP001203284"/>
    </source>
</evidence>
<evidence type="ECO:0008006" key="3">
    <source>
        <dbReference type="Google" id="ProtNLM"/>
    </source>
</evidence>
<protein>
    <recommendedName>
        <fullName evidence="3">MarR family transcriptional regulator</fullName>
    </recommendedName>
</protein>
<evidence type="ECO:0000313" key="1">
    <source>
        <dbReference type="EMBL" id="MCK0195814.1"/>
    </source>
</evidence>
<comment type="caution">
    <text evidence="1">The sequence shown here is derived from an EMBL/GenBank/DDBJ whole genome shotgun (WGS) entry which is preliminary data.</text>
</comment>
<organism evidence="1 2">
    <name type="scientific">Ancylobacter crimeensis</name>
    <dbReference type="NCBI Taxonomy" id="2579147"/>
    <lineage>
        <taxon>Bacteria</taxon>
        <taxon>Pseudomonadati</taxon>
        <taxon>Pseudomonadota</taxon>
        <taxon>Alphaproteobacteria</taxon>
        <taxon>Hyphomicrobiales</taxon>
        <taxon>Xanthobacteraceae</taxon>
        <taxon>Ancylobacter</taxon>
    </lineage>
</organism>
<reference evidence="1 2" key="1">
    <citation type="submission" date="2022-04" db="EMBL/GenBank/DDBJ databases">
        <authorList>
            <person name="Grouzdev D.S."/>
            <person name="Pantiukh K.S."/>
            <person name="Krutkina M.S."/>
        </authorList>
    </citation>
    <scope>NUCLEOTIDE SEQUENCE [LARGE SCALE GENOMIC DNA]</scope>
    <source>
        <strain evidence="1 2">6x-1</strain>
    </source>
</reference>
<dbReference type="RefSeq" id="WP_247026259.1">
    <property type="nucleotide sequence ID" value="NZ_JALKCH010000002.1"/>
</dbReference>
<dbReference type="Proteomes" id="UP001203284">
    <property type="component" value="Unassembled WGS sequence"/>
</dbReference>
<accession>A0ABT0D7A6</accession>
<sequence>MSALEPSVTGPARVEACPVEAVAAPAVPDPDSLMEDVAFLVDREPQLSPLDAGVLLALAYGIARDTRAFARLFGIAHALVLRAASDLEDGLGLVVVEQRQERSMRSHLRLSDLGRHMLAQIGLMDAPTLSKAG</sequence>
<keyword evidence="2" id="KW-1185">Reference proteome</keyword>
<gene>
    <name evidence="1" type="ORF">MWN34_02715</name>
</gene>